<feature type="domain" description="AB hydrolase-1" evidence="1">
    <location>
        <begin position="113"/>
        <end position="412"/>
    </location>
</feature>
<dbReference type="Proteomes" id="UP001623330">
    <property type="component" value="Unassembled WGS sequence"/>
</dbReference>
<comment type="caution">
    <text evidence="2">The sequence shown here is derived from an EMBL/GenBank/DDBJ whole genome shotgun (WGS) entry which is preliminary data.</text>
</comment>
<sequence length="424" mass="48986">MFKTIAFRRSFGTIGLLRDAQKTNIEARVLSRILNPVADGVDDPTIKSGWKLWATHLFQSKDQTIHRLKMLQNKLMDTNNLTTGTKSNKMLFNEINQWHYQNLNATEVTTPTLLVHGYAATSTSFFRIFEYLTKSFRDVHAIDLPGNGLSFTPELDIGTTEPLPLEVQDVGKDGKYKVSYTIDENHHKYVIQKMEDYYIDRIEQWRLDNKLPSINVVGHSFGGYLSFKYAVKYPRSVNCLALVSPLGMERNLYSVNNGLYSNTIYQRDYDNCNSPHYDRRFKLNQFLFERQLRPLRWLGPLGAKLCWNYIRAAYQRVPSLEYKEYAFETFYGKGGLPPQTAQIFTKLFNNSLLAKDPILDSLHHLHTKKLLLMYGQYDWMNKNAGRIMASTVPAAQYAEIPDAGHNIFLDNPDHFSKTLTEFLS</sequence>
<evidence type="ECO:0000313" key="3">
    <source>
        <dbReference type="Proteomes" id="UP001623330"/>
    </source>
</evidence>
<protein>
    <submittedName>
        <fullName evidence="2">Protein ECM18</fullName>
    </submittedName>
</protein>
<organism evidence="2 3">
    <name type="scientific">Nakaseomyces bracarensis</name>
    <dbReference type="NCBI Taxonomy" id="273131"/>
    <lineage>
        <taxon>Eukaryota</taxon>
        <taxon>Fungi</taxon>
        <taxon>Dikarya</taxon>
        <taxon>Ascomycota</taxon>
        <taxon>Saccharomycotina</taxon>
        <taxon>Saccharomycetes</taxon>
        <taxon>Saccharomycetales</taxon>
        <taxon>Saccharomycetaceae</taxon>
        <taxon>Nakaseomyces</taxon>
    </lineage>
</organism>
<dbReference type="PANTHER" id="PTHR42886">
    <property type="entry name" value="RE40534P-RELATED"/>
    <property type="match status" value="1"/>
</dbReference>
<reference evidence="2 3" key="1">
    <citation type="submission" date="2024-05" db="EMBL/GenBank/DDBJ databases">
        <title>Long read based assembly of the Candida bracarensis genome reveals expanded adhesin content.</title>
        <authorList>
            <person name="Marcet-Houben M."/>
            <person name="Ksiezopolska E."/>
            <person name="Gabaldon T."/>
        </authorList>
    </citation>
    <scope>NUCLEOTIDE SEQUENCE [LARGE SCALE GENOMIC DNA]</scope>
    <source>
        <strain evidence="2 3">CBM6</strain>
    </source>
</reference>
<accession>A0ABR4NWX5</accession>
<gene>
    <name evidence="2" type="ORF">RNJ44_04987</name>
</gene>
<dbReference type="InterPro" id="IPR000073">
    <property type="entry name" value="AB_hydrolase_1"/>
</dbReference>
<dbReference type="SUPFAM" id="SSF53474">
    <property type="entry name" value="alpha/beta-Hydrolases"/>
    <property type="match status" value="1"/>
</dbReference>
<dbReference type="InterPro" id="IPR029058">
    <property type="entry name" value="AB_hydrolase_fold"/>
</dbReference>
<evidence type="ECO:0000259" key="1">
    <source>
        <dbReference type="Pfam" id="PF00561"/>
    </source>
</evidence>
<dbReference type="EMBL" id="JBEVYD010000005">
    <property type="protein sequence ID" value="KAL3233071.1"/>
    <property type="molecule type" value="Genomic_DNA"/>
</dbReference>
<dbReference type="Gene3D" id="3.40.50.1820">
    <property type="entry name" value="alpha/beta hydrolase"/>
    <property type="match status" value="1"/>
</dbReference>
<dbReference type="Pfam" id="PF00561">
    <property type="entry name" value="Abhydrolase_1"/>
    <property type="match status" value="1"/>
</dbReference>
<keyword evidence="3" id="KW-1185">Reference proteome</keyword>
<name>A0ABR4NWX5_9SACH</name>
<evidence type="ECO:0000313" key="2">
    <source>
        <dbReference type="EMBL" id="KAL3233071.1"/>
    </source>
</evidence>
<proteinExistence type="predicted"/>
<dbReference type="PANTHER" id="PTHR42886:SF23">
    <property type="entry name" value="1-ACYLGLYCEROL-3-PHOSPHATE O-ACYLTRANSFERASE ICT1-RELATED"/>
    <property type="match status" value="1"/>
</dbReference>